<evidence type="ECO:0000256" key="4">
    <source>
        <dbReference type="SAM" id="Coils"/>
    </source>
</evidence>
<feature type="transmembrane region" description="Helical" evidence="5">
    <location>
        <begin position="194"/>
        <end position="213"/>
    </location>
</feature>
<gene>
    <name evidence="8" type="ORF">GCM10009107_52440</name>
</gene>
<comment type="caution">
    <text evidence="8">The sequence shown here is derived from an EMBL/GenBank/DDBJ whole genome shotgun (WGS) entry which is preliminary data.</text>
</comment>
<feature type="coiled-coil region" evidence="4">
    <location>
        <begin position="290"/>
        <end position="327"/>
    </location>
</feature>
<comment type="similarity">
    <text evidence="2">Belongs to the methyl-accepting chemotaxis (MCP) protein family.</text>
</comment>
<evidence type="ECO:0008006" key="10">
    <source>
        <dbReference type="Google" id="ProtNLM"/>
    </source>
</evidence>
<feature type="transmembrane region" description="Helical" evidence="5">
    <location>
        <begin position="12"/>
        <end position="33"/>
    </location>
</feature>
<dbReference type="SMART" id="SM00283">
    <property type="entry name" value="MA"/>
    <property type="match status" value="1"/>
</dbReference>
<dbReference type="Proteomes" id="UP001500279">
    <property type="component" value="Unassembled WGS sequence"/>
</dbReference>
<sequence>MTILSNIGIGKRLYAVSILLIVALSALAVSSWFQLVQVGQLANRVGIVRALQLELIASTELGVTRALLDLRQAMLVKTPQEAEAALGDIDAVRKQITHNDDTYLREVTTQEGRDAFERDWLQLQKITWPTAEATVALVREGKREQAFDTLMLRTIPAFARMQDWLSAERARQGKMLAAEVGDISKAADAIRIQLAGLVAAIGVGLMGFSWYIARLLRRRVTQAQQVAERARQGDFTVAVTDHARDEFSPLLGSLSAMQSSLIDVVGSVRRNAQGVATASSEIASGNNDLSQRTEQQASALEETAASMEELSSTVKQNADNARQAEQLAKLASEVARKGGDVVAEVIQTMKGINDSGKKISDIIGVIDGIAFQTNILALNAAVEAARAGEQGRGFAVVATEVRNLAGRSAEAAKEIKSLITASVERVEEGTTLVDKAGATMSEVVSSIRRVTDLMSEISTASNEQSAGVTQVGEAVMQMDRATQQNAALVEQSAAAAESLKTQARQLVQAVAVFQLSQDAASGPR</sequence>
<evidence type="ECO:0000256" key="1">
    <source>
        <dbReference type="ARBA" id="ARBA00022481"/>
    </source>
</evidence>
<keyword evidence="4" id="KW-0175">Coiled coil</keyword>
<keyword evidence="5" id="KW-0472">Membrane</keyword>
<dbReference type="Pfam" id="PF00672">
    <property type="entry name" value="HAMP"/>
    <property type="match status" value="1"/>
</dbReference>
<name>A0ABN1KG54_9BURK</name>
<dbReference type="RefSeq" id="WP_141287306.1">
    <property type="nucleotide sequence ID" value="NZ_BAAAEW010000042.1"/>
</dbReference>
<dbReference type="SMART" id="SM00304">
    <property type="entry name" value="HAMP"/>
    <property type="match status" value="1"/>
</dbReference>
<organism evidence="8 9">
    <name type="scientific">Ideonella azotifigens</name>
    <dbReference type="NCBI Taxonomy" id="513160"/>
    <lineage>
        <taxon>Bacteria</taxon>
        <taxon>Pseudomonadati</taxon>
        <taxon>Pseudomonadota</taxon>
        <taxon>Betaproteobacteria</taxon>
        <taxon>Burkholderiales</taxon>
        <taxon>Sphaerotilaceae</taxon>
        <taxon>Ideonella</taxon>
    </lineage>
</organism>
<keyword evidence="3" id="KW-0807">Transducer</keyword>
<dbReference type="InterPro" id="IPR051310">
    <property type="entry name" value="MCP_chemotaxis"/>
</dbReference>
<dbReference type="Pfam" id="PF12729">
    <property type="entry name" value="4HB_MCP_1"/>
    <property type="match status" value="1"/>
</dbReference>
<proteinExistence type="inferred from homology"/>
<dbReference type="InterPro" id="IPR004089">
    <property type="entry name" value="MCPsignal_dom"/>
</dbReference>
<accession>A0ABN1KG54</accession>
<evidence type="ECO:0000313" key="9">
    <source>
        <dbReference type="Proteomes" id="UP001500279"/>
    </source>
</evidence>
<evidence type="ECO:0000259" key="7">
    <source>
        <dbReference type="PROSITE" id="PS50885"/>
    </source>
</evidence>
<dbReference type="SUPFAM" id="SSF58104">
    <property type="entry name" value="Methyl-accepting chemotaxis protein (MCP) signaling domain"/>
    <property type="match status" value="1"/>
</dbReference>
<evidence type="ECO:0000256" key="2">
    <source>
        <dbReference type="ARBA" id="ARBA00029447"/>
    </source>
</evidence>
<dbReference type="Gene3D" id="1.10.287.950">
    <property type="entry name" value="Methyl-accepting chemotaxis protein"/>
    <property type="match status" value="1"/>
</dbReference>
<keyword evidence="5" id="KW-0812">Transmembrane</keyword>
<dbReference type="PROSITE" id="PS50111">
    <property type="entry name" value="CHEMOTAXIS_TRANSDUC_2"/>
    <property type="match status" value="1"/>
</dbReference>
<evidence type="ECO:0000259" key="6">
    <source>
        <dbReference type="PROSITE" id="PS50111"/>
    </source>
</evidence>
<keyword evidence="5" id="KW-1133">Transmembrane helix</keyword>
<feature type="domain" description="HAMP" evidence="7">
    <location>
        <begin position="214"/>
        <end position="266"/>
    </location>
</feature>
<reference evidence="8 9" key="1">
    <citation type="journal article" date="2019" name="Int. J. Syst. Evol. Microbiol.">
        <title>The Global Catalogue of Microorganisms (GCM) 10K type strain sequencing project: providing services to taxonomists for standard genome sequencing and annotation.</title>
        <authorList>
            <consortium name="The Broad Institute Genomics Platform"/>
            <consortium name="The Broad Institute Genome Sequencing Center for Infectious Disease"/>
            <person name="Wu L."/>
            <person name="Ma J."/>
        </authorList>
    </citation>
    <scope>NUCLEOTIDE SEQUENCE [LARGE SCALE GENOMIC DNA]</scope>
    <source>
        <strain evidence="8 9">JCM 15503</strain>
    </source>
</reference>
<feature type="domain" description="Methyl-accepting transducer" evidence="6">
    <location>
        <begin position="271"/>
        <end position="500"/>
    </location>
</feature>
<dbReference type="PRINTS" id="PR00260">
    <property type="entry name" value="CHEMTRNSDUCR"/>
</dbReference>
<dbReference type="Pfam" id="PF00015">
    <property type="entry name" value="MCPsignal"/>
    <property type="match status" value="1"/>
</dbReference>
<evidence type="ECO:0000256" key="3">
    <source>
        <dbReference type="PROSITE-ProRule" id="PRU00284"/>
    </source>
</evidence>
<protein>
    <recommendedName>
        <fullName evidence="10">HAMP domain-containing protein</fullName>
    </recommendedName>
</protein>
<dbReference type="InterPro" id="IPR024478">
    <property type="entry name" value="HlyB_4HB_MCP"/>
</dbReference>
<dbReference type="PANTHER" id="PTHR43531:SF14">
    <property type="entry name" value="METHYL-ACCEPTING CHEMOTAXIS PROTEIN I-RELATED"/>
    <property type="match status" value="1"/>
</dbReference>
<dbReference type="PROSITE" id="PS50885">
    <property type="entry name" value="HAMP"/>
    <property type="match status" value="1"/>
</dbReference>
<evidence type="ECO:0000313" key="8">
    <source>
        <dbReference type="EMBL" id="GAA0765359.1"/>
    </source>
</evidence>
<dbReference type="PANTHER" id="PTHR43531">
    <property type="entry name" value="PROTEIN ICFG"/>
    <property type="match status" value="1"/>
</dbReference>
<keyword evidence="1" id="KW-0488">Methylation</keyword>
<dbReference type="InterPro" id="IPR003660">
    <property type="entry name" value="HAMP_dom"/>
</dbReference>
<dbReference type="EMBL" id="BAAAEW010000042">
    <property type="protein sequence ID" value="GAA0765359.1"/>
    <property type="molecule type" value="Genomic_DNA"/>
</dbReference>
<keyword evidence="9" id="KW-1185">Reference proteome</keyword>
<dbReference type="CDD" id="cd11386">
    <property type="entry name" value="MCP_signal"/>
    <property type="match status" value="1"/>
</dbReference>
<dbReference type="InterPro" id="IPR004090">
    <property type="entry name" value="Chemotax_Me-accpt_rcpt"/>
</dbReference>
<evidence type="ECO:0000256" key="5">
    <source>
        <dbReference type="SAM" id="Phobius"/>
    </source>
</evidence>